<dbReference type="Pfam" id="PF22785">
    <property type="entry name" value="Tc-R-P"/>
    <property type="match status" value="1"/>
</dbReference>
<comment type="similarity">
    <text evidence="10">In the N-terminal section; belongs to the non-receptor class of the protein-tyrosine phosphatase family.</text>
</comment>
<dbReference type="InterPro" id="IPR012340">
    <property type="entry name" value="NA-bd_OB-fold"/>
</dbReference>
<dbReference type="FunFam" id="3.30.470.30:FF:000040">
    <property type="entry name" value="mRNA-capping enzyme"/>
    <property type="match status" value="1"/>
</dbReference>
<dbReference type="AlphaFoldDB" id="A0A9J2PCW5"/>
<sequence length="669" mass="77072">MEIDEDSIYPDPKGPNAEKAKLGPPDRWLYCPPVVAKHFLPFKTPLCKLYDDQIEPKYRFHPRDVFTSNLKGAEPDAEIVLWIDLTKTNRYYSKKEAVPEKEAKLIASEESYALAARSGMNLRATFGELLHLLYSHADKIPYVYVKVERRGCAYKKMAMKGHGETPSEEETENFCRVVRDCLRSNPKGVIAVHCTHGFNRTGFLIAAYLATELDWAIDAAITNFAKFRHNGIYKQLYIDELFRRYGDEEDKLEAPPRPAWENGPDPSVYNPEGEEAETVLNDADEASSSETITSAGVTDMPRFMDGAVPCVTYVTDPTTRAVLQSKIREMCRYNKDGFPGSQPVSMERSPERDNLKLIAENKYMVSWKADGVRYMVLINDDDEIYAFDRDNNVFRIPSISFPHRKETRHIRDTLVDTEVIIDKVPGENGTLKQTPRMLIYDIIKYEGVNVGDCEFPTRLLCIQKELIGPRIEAMKTGRIKRESEPMSIRAKEFWGLEAVRKLFEDKFTRNVGHEIDGLIFQPVKEPYRAGRCDTVLKWKPPSHNSIDFKLQIRKVCREGELPEHIGFLYVQHESRPMGEMKATKKLLPYDNKIIECTLQNGKWVFMRERTDKSLPNSLNTARAVYNSMIHPIDKNVLVDFVEHFCVRHHDLKRPPDEKHNGSDMKHRRL</sequence>
<dbReference type="Proteomes" id="UP000036681">
    <property type="component" value="Unplaced"/>
</dbReference>
<evidence type="ECO:0000313" key="16">
    <source>
        <dbReference type="Proteomes" id="UP000036681"/>
    </source>
</evidence>
<keyword evidence="6 10" id="KW-0506">mRNA capping</keyword>
<feature type="active site" description="N6-GMP-lysine intermediate" evidence="12">
    <location>
        <position position="368"/>
    </location>
</feature>
<dbReference type="PROSITE" id="PS50056">
    <property type="entry name" value="TYR_PHOSPHATASE_2"/>
    <property type="match status" value="1"/>
</dbReference>
<evidence type="ECO:0000256" key="1">
    <source>
        <dbReference type="ARBA" id="ARBA00004123"/>
    </source>
</evidence>
<dbReference type="GO" id="GO:0005524">
    <property type="term" value="F:ATP binding"/>
    <property type="evidence" value="ECO:0007669"/>
    <property type="project" value="InterPro"/>
</dbReference>
<dbReference type="GO" id="GO:0005634">
    <property type="term" value="C:nucleus"/>
    <property type="evidence" value="ECO:0007669"/>
    <property type="project" value="UniProtKB-SubCell"/>
</dbReference>
<evidence type="ECO:0000256" key="13">
    <source>
        <dbReference type="PIRSR" id="PIRSR036958-3"/>
    </source>
</evidence>
<dbReference type="GO" id="GO:0140818">
    <property type="term" value="F:mRNA 5'-triphosphate monophosphatase activity"/>
    <property type="evidence" value="ECO:0007669"/>
    <property type="project" value="UniProtKB-EC"/>
</dbReference>
<dbReference type="InterPro" id="IPR001339">
    <property type="entry name" value="mRNA_cap_enzyme_adenylation"/>
</dbReference>
<dbReference type="InterPro" id="IPR013846">
    <property type="entry name" value="mRNA_cap_enzyme_C"/>
</dbReference>
<comment type="catalytic activity">
    <reaction evidence="9">
        <text>a 5'-end diphospho-ribonucleoside in mRNA + GTP + H(+) = a 5'-end (5'-triphosphoguanosine)-ribonucleoside in mRNA + diphosphate</text>
        <dbReference type="Rhea" id="RHEA:67012"/>
        <dbReference type="Rhea" id="RHEA-COMP:17165"/>
        <dbReference type="Rhea" id="RHEA-COMP:17166"/>
        <dbReference type="ChEBI" id="CHEBI:15378"/>
        <dbReference type="ChEBI" id="CHEBI:33019"/>
        <dbReference type="ChEBI" id="CHEBI:37565"/>
        <dbReference type="ChEBI" id="CHEBI:167616"/>
        <dbReference type="ChEBI" id="CHEBI:167617"/>
        <dbReference type="EC" id="2.7.7.50"/>
    </reaction>
    <physiologicalReaction direction="left-to-right" evidence="9">
        <dbReference type="Rhea" id="RHEA:67013"/>
    </physiologicalReaction>
</comment>
<evidence type="ECO:0000256" key="11">
    <source>
        <dbReference type="PIRSR" id="PIRSR036958-1"/>
    </source>
</evidence>
<keyword evidence="5 10" id="KW-0547">Nucleotide-binding</keyword>
<evidence type="ECO:0000256" key="10">
    <source>
        <dbReference type="PIRNR" id="PIRNR036958"/>
    </source>
</evidence>
<dbReference type="Pfam" id="PF01331">
    <property type="entry name" value="mRNA_cap_enzyme"/>
    <property type="match status" value="1"/>
</dbReference>
<evidence type="ECO:0000313" key="17">
    <source>
        <dbReference type="WBParaSite" id="ALUE_0000753601-mRNA-1"/>
    </source>
</evidence>
<feature type="domain" description="Tyrosine specific protein phosphatases" evidence="15">
    <location>
        <begin position="172"/>
        <end position="232"/>
    </location>
</feature>
<evidence type="ECO:0000256" key="4">
    <source>
        <dbReference type="ARBA" id="ARBA00022695"/>
    </source>
</evidence>
<evidence type="ECO:0000256" key="5">
    <source>
        <dbReference type="ARBA" id="ARBA00022741"/>
    </source>
</evidence>
<keyword evidence="8 10" id="KW-0539">Nucleus</keyword>
<dbReference type="CDD" id="cd07895">
    <property type="entry name" value="Adenylation_mRNA_capping"/>
    <property type="match status" value="1"/>
</dbReference>
<feature type="active site" description="Phosphocysteine intermediate" evidence="11">
    <location>
        <position position="194"/>
    </location>
</feature>
<dbReference type="PIRSF" id="PIRSF036958">
    <property type="entry name" value="mRNA_capping_HCE"/>
    <property type="match status" value="1"/>
</dbReference>
<feature type="region of interest" description="Disordered" evidence="14">
    <location>
        <begin position="1"/>
        <end position="20"/>
    </location>
</feature>
<dbReference type="PANTHER" id="PTHR10367">
    <property type="entry name" value="MRNA-CAPPING ENZYME"/>
    <property type="match status" value="1"/>
</dbReference>
<dbReference type="Gene3D" id="3.30.470.30">
    <property type="entry name" value="DNA ligase/mRNA capping enzyme"/>
    <property type="match status" value="1"/>
</dbReference>
<dbReference type="InterPro" id="IPR051029">
    <property type="entry name" value="mRNA_Capping_Enz/RNA_Phosphat"/>
</dbReference>
<feature type="binding site" evidence="13">
    <location>
        <begin position="537"/>
        <end position="539"/>
    </location>
    <ligand>
        <name>GTP</name>
        <dbReference type="ChEBI" id="CHEBI:37565"/>
    </ligand>
</feature>
<keyword evidence="16" id="KW-1185">Reference proteome</keyword>
<dbReference type="SUPFAM" id="SSF50249">
    <property type="entry name" value="Nucleic acid-binding proteins"/>
    <property type="match status" value="1"/>
</dbReference>
<dbReference type="PANTHER" id="PTHR10367:SF17">
    <property type="entry name" value="MRNA-CAPPING ENZYME"/>
    <property type="match status" value="1"/>
</dbReference>
<dbReference type="FunFam" id="2.40.50.140:FF:000291">
    <property type="entry name" value="mRNA-capping enzyme"/>
    <property type="match status" value="1"/>
</dbReference>
<dbReference type="GO" id="GO:0004651">
    <property type="term" value="F:polynucleotide 5'-phosphatase activity"/>
    <property type="evidence" value="ECO:0007669"/>
    <property type="project" value="UniProtKB-UniRule"/>
</dbReference>
<comment type="similarity">
    <text evidence="10">In the C-terminal section; belongs to the eukaryotic GTase family.</text>
</comment>
<dbReference type="Gene3D" id="2.40.50.140">
    <property type="entry name" value="Nucleic acid-binding proteins"/>
    <property type="match status" value="1"/>
</dbReference>
<evidence type="ECO:0000256" key="14">
    <source>
        <dbReference type="SAM" id="MobiDB-lite"/>
    </source>
</evidence>
<dbReference type="Gene3D" id="3.90.190.10">
    <property type="entry name" value="Protein tyrosine phosphatase superfamily"/>
    <property type="match status" value="2"/>
</dbReference>
<accession>A0A9J2PCW5</accession>
<evidence type="ECO:0000256" key="8">
    <source>
        <dbReference type="ARBA" id="ARBA00023242"/>
    </source>
</evidence>
<protein>
    <recommendedName>
        <fullName evidence="10">mRNA-capping enzyme</fullName>
    </recommendedName>
    <domain>
        <recommendedName>
            <fullName evidence="10">mRNA 5'-triphosphate monophosphatase</fullName>
            <ecNumber evidence="10">3.6.1.74</ecNumber>
        </recommendedName>
        <alternativeName>
            <fullName evidence="10">mRNA 5'-phosphatase</fullName>
        </alternativeName>
    </domain>
    <domain>
        <recommendedName>
            <fullName evidence="10">mRNA guanylyltransferase</fullName>
            <ecNumber evidence="10">2.7.7.50</ecNumber>
        </recommendedName>
        <alternativeName>
            <fullName evidence="10">GTP--RNA guanylyltransferase</fullName>
            <shortName evidence="10">GTase</shortName>
        </alternativeName>
    </domain>
</protein>
<dbReference type="GO" id="GO:0004721">
    <property type="term" value="F:phosphoprotein phosphatase activity"/>
    <property type="evidence" value="ECO:0007669"/>
    <property type="project" value="UniProtKB-UniRule"/>
</dbReference>
<keyword evidence="2 10" id="KW-0507">mRNA processing</keyword>
<reference evidence="17" key="1">
    <citation type="submission" date="2023-03" db="UniProtKB">
        <authorList>
            <consortium name="WormBaseParasite"/>
        </authorList>
    </citation>
    <scope>IDENTIFICATION</scope>
</reference>
<keyword evidence="4 10" id="KW-0548">Nucleotidyltransferase</keyword>
<dbReference type="Pfam" id="PF03919">
    <property type="entry name" value="mRNA_cap_C"/>
    <property type="match status" value="1"/>
</dbReference>
<dbReference type="WBParaSite" id="ALUE_0000753601-mRNA-1">
    <property type="protein sequence ID" value="ALUE_0000753601-mRNA-1"/>
    <property type="gene ID" value="ALUE_0000753601"/>
</dbReference>
<dbReference type="SUPFAM" id="SSF56091">
    <property type="entry name" value="DNA ligase/mRNA capping enzyme, catalytic domain"/>
    <property type="match status" value="1"/>
</dbReference>
<keyword evidence="10" id="KW-0378">Hydrolase</keyword>
<evidence type="ECO:0000256" key="2">
    <source>
        <dbReference type="ARBA" id="ARBA00022664"/>
    </source>
</evidence>
<feature type="binding site" evidence="13">
    <location>
        <begin position="416"/>
        <end position="418"/>
    </location>
    <ligand>
        <name>GTP</name>
        <dbReference type="ChEBI" id="CHEBI:37565"/>
    </ligand>
</feature>
<feature type="binding site" evidence="13">
    <location>
        <begin position="607"/>
        <end position="612"/>
    </location>
    <ligand>
        <name>GTP</name>
        <dbReference type="ChEBI" id="CHEBI:37565"/>
    </ligand>
</feature>
<name>A0A9J2PCW5_ASCLU</name>
<dbReference type="GO" id="GO:0006370">
    <property type="term" value="P:7-methylguanosine mRNA capping"/>
    <property type="evidence" value="ECO:0007669"/>
    <property type="project" value="UniProtKB-UniRule"/>
</dbReference>
<keyword evidence="3 10" id="KW-0808">Transferase</keyword>
<feature type="binding site" evidence="13">
    <location>
        <position position="389"/>
    </location>
    <ligand>
        <name>GTP</name>
        <dbReference type="ChEBI" id="CHEBI:37565"/>
    </ligand>
</feature>
<dbReference type="EC" id="3.6.1.74" evidence="10"/>
<proteinExistence type="inferred from homology"/>
<dbReference type="PROSITE" id="PS00383">
    <property type="entry name" value="TYR_PHOSPHATASE_1"/>
    <property type="match status" value="1"/>
</dbReference>
<evidence type="ECO:0000256" key="7">
    <source>
        <dbReference type="ARBA" id="ARBA00023134"/>
    </source>
</evidence>
<dbReference type="SUPFAM" id="SSF52799">
    <property type="entry name" value="(Phosphotyrosine protein) phosphatases II"/>
    <property type="match status" value="2"/>
</dbReference>
<evidence type="ECO:0000256" key="12">
    <source>
        <dbReference type="PIRSR" id="PIRSR036958-2"/>
    </source>
</evidence>
<dbReference type="EC" id="2.7.7.50" evidence="10"/>
<comment type="function">
    <text evidence="10">Bifunctional mRNA-capping enzyme exhibiting RNA 5'-triphosphate monophosphatase activity in the N-terminal part and mRNA guanylyltransferase activity in the C-terminal part. Catalyzes the first two steps of cap formation: by removing the gamma-phosphate from the 5'-triphosphate end of nascent mRNA to yield a diphosphate end, and by transferring the GMP moiety of GTP to the 5'-diphosphate terminus of RNA via a covalent enzyme-GMP reaction intermediate.</text>
</comment>
<feature type="binding site" evidence="13">
    <location>
        <position position="373"/>
    </location>
    <ligand>
        <name>GTP</name>
        <dbReference type="ChEBI" id="CHEBI:37565"/>
    </ligand>
</feature>
<organism evidence="16 17">
    <name type="scientific">Ascaris lumbricoides</name>
    <name type="common">Giant roundworm</name>
    <dbReference type="NCBI Taxonomy" id="6252"/>
    <lineage>
        <taxon>Eukaryota</taxon>
        <taxon>Metazoa</taxon>
        <taxon>Ecdysozoa</taxon>
        <taxon>Nematoda</taxon>
        <taxon>Chromadorea</taxon>
        <taxon>Rhabditida</taxon>
        <taxon>Spirurina</taxon>
        <taxon>Ascaridomorpha</taxon>
        <taxon>Ascaridoidea</taxon>
        <taxon>Ascarididae</taxon>
        <taxon>Ascaris</taxon>
    </lineage>
</organism>
<comment type="catalytic activity">
    <reaction evidence="10">
        <text>a 5'-end triphospho-ribonucleoside in mRNA + H2O = a 5'-end diphospho-ribonucleoside in mRNA + phosphate + H(+)</text>
        <dbReference type="Rhea" id="RHEA:67004"/>
        <dbReference type="Rhea" id="RHEA-COMP:17164"/>
        <dbReference type="Rhea" id="RHEA-COMP:17165"/>
        <dbReference type="ChEBI" id="CHEBI:15377"/>
        <dbReference type="ChEBI" id="CHEBI:15378"/>
        <dbReference type="ChEBI" id="CHEBI:43474"/>
        <dbReference type="ChEBI" id="CHEBI:167616"/>
        <dbReference type="ChEBI" id="CHEBI:167618"/>
        <dbReference type="EC" id="3.6.1.74"/>
    </reaction>
</comment>
<keyword evidence="7 10" id="KW-0342">GTP-binding</keyword>
<evidence type="ECO:0000259" key="15">
    <source>
        <dbReference type="PROSITE" id="PS50056"/>
    </source>
</evidence>
<dbReference type="InterPro" id="IPR000387">
    <property type="entry name" value="Tyr_Pase_dom"/>
</dbReference>
<evidence type="ECO:0000256" key="9">
    <source>
        <dbReference type="ARBA" id="ARBA00044624"/>
    </source>
</evidence>
<dbReference type="InterPro" id="IPR017074">
    <property type="entry name" value="mRNA_cap_enz_bifunc"/>
</dbReference>
<comment type="subcellular location">
    <subcellularLocation>
        <location evidence="1 10">Nucleus</location>
    </subcellularLocation>
</comment>
<dbReference type="InterPro" id="IPR029021">
    <property type="entry name" value="Prot-tyrosine_phosphatase-like"/>
</dbReference>
<dbReference type="GO" id="GO:0005525">
    <property type="term" value="F:GTP binding"/>
    <property type="evidence" value="ECO:0007669"/>
    <property type="project" value="UniProtKB-UniRule"/>
</dbReference>
<dbReference type="InterPro" id="IPR016130">
    <property type="entry name" value="Tyr_Pase_AS"/>
</dbReference>
<evidence type="ECO:0000256" key="3">
    <source>
        <dbReference type="ARBA" id="ARBA00022679"/>
    </source>
</evidence>
<evidence type="ECO:0000256" key="6">
    <source>
        <dbReference type="ARBA" id="ARBA00023042"/>
    </source>
</evidence>
<dbReference type="GO" id="GO:0004484">
    <property type="term" value="F:mRNA guanylyltransferase activity"/>
    <property type="evidence" value="ECO:0007669"/>
    <property type="project" value="UniProtKB-UniRule"/>
</dbReference>